<organism evidence="3 4">
    <name type="scientific">Roseibacillus persicicus</name>
    <dbReference type="NCBI Taxonomy" id="454148"/>
    <lineage>
        <taxon>Bacteria</taxon>
        <taxon>Pseudomonadati</taxon>
        <taxon>Verrucomicrobiota</taxon>
        <taxon>Verrucomicrobiia</taxon>
        <taxon>Verrucomicrobiales</taxon>
        <taxon>Verrucomicrobiaceae</taxon>
        <taxon>Roseibacillus</taxon>
    </lineage>
</organism>
<feature type="transmembrane region" description="Helical" evidence="1">
    <location>
        <begin position="6"/>
        <end position="24"/>
    </location>
</feature>
<dbReference type="Proteomes" id="UP000644507">
    <property type="component" value="Unassembled WGS sequence"/>
</dbReference>
<dbReference type="Pfam" id="PF07584">
    <property type="entry name" value="BatA"/>
    <property type="match status" value="1"/>
</dbReference>
<accession>A0A918TNN6</accession>
<sequence>MILTNPLGLLALLGIPAVLLIHFLQRQAQVIPVSTLFLLEQTQRESTSGRRFDRLTNSVPLWLQLLMVLLLTWLLVEPRYRNTTSTQQLAIVLDSSASMSVFREELKTTLEKELPRLQGPAAKVQLYLLTSDPNEPLLYSGDDPKEALTVLENWSPTAGAMDPNGALRLARSRIRREGLLIYVTDNLERTELPFDAQLLAVGKATDNMGFTGLSFSEDGQSWQATVRNYSDDEKSRTWQVLFPDGSLSEERELTLGADGITTLTGNFPAGADYLTVKLADDAFALDNELPVVKPKPKTLVTLSQLPPKFGDFQKRFLAFFPNLESSATAVPDLTLSAYDPLLPIVPETHSIITINETARSRKFLSGGIVAEPHPLTQGLNWQALQSRETIPFPVTASDEVLLWQGQRPLIVLRETLPVVEEGKPTRGAKSHLIFNFDLSLSNALKLPSTVILLHRFTTGLREQKVAFESLNTETNQEIPLARKPGQSLTVAVPGEDDTKVIVAEKAANEVLRAPSEPGYFEVKQGETLLLKSASHFADTREADLRSANSQNELTRLTASAVDQITDEDKWWPLWVVATLAALLAAWHFTKVKVQEEEVVAETA</sequence>
<gene>
    <name evidence="3" type="ORF">GCM10007100_19160</name>
</gene>
<keyword evidence="1" id="KW-0812">Transmembrane</keyword>
<evidence type="ECO:0000259" key="2">
    <source>
        <dbReference type="Pfam" id="PF07584"/>
    </source>
</evidence>
<dbReference type="EMBL" id="BMXI01000007">
    <property type="protein sequence ID" value="GHC52930.1"/>
    <property type="molecule type" value="Genomic_DNA"/>
</dbReference>
<proteinExistence type="predicted"/>
<keyword evidence="1" id="KW-0472">Membrane</keyword>
<dbReference type="SUPFAM" id="SSF53300">
    <property type="entry name" value="vWA-like"/>
    <property type="match status" value="1"/>
</dbReference>
<name>A0A918TNN6_9BACT</name>
<dbReference type="PANTHER" id="PTHR37464">
    <property type="entry name" value="BLL2463 PROTEIN"/>
    <property type="match status" value="1"/>
</dbReference>
<evidence type="ECO:0000256" key="1">
    <source>
        <dbReference type="SAM" id="Phobius"/>
    </source>
</evidence>
<evidence type="ECO:0000313" key="4">
    <source>
        <dbReference type="Proteomes" id="UP000644507"/>
    </source>
</evidence>
<dbReference type="AlphaFoldDB" id="A0A918TNN6"/>
<dbReference type="InterPro" id="IPR024163">
    <property type="entry name" value="Aerotolerance_reg_N"/>
</dbReference>
<dbReference type="PANTHER" id="PTHR37464:SF1">
    <property type="entry name" value="BLL2463 PROTEIN"/>
    <property type="match status" value="1"/>
</dbReference>
<reference evidence="3" key="2">
    <citation type="submission" date="2020-09" db="EMBL/GenBank/DDBJ databases">
        <authorList>
            <person name="Sun Q."/>
            <person name="Kim S."/>
        </authorList>
    </citation>
    <scope>NUCLEOTIDE SEQUENCE</scope>
    <source>
        <strain evidence="3">KCTC 12988</strain>
    </source>
</reference>
<keyword evidence="1" id="KW-1133">Transmembrane helix</keyword>
<keyword evidence="4" id="KW-1185">Reference proteome</keyword>
<comment type="caution">
    <text evidence="3">The sequence shown here is derived from an EMBL/GenBank/DDBJ whole genome shotgun (WGS) entry which is preliminary data.</text>
</comment>
<feature type="domain" description="Aerotolerance regulator N-terminal" evidence="2">
    <location>
        <begin position="1"/>
        <end position="78"/>
    </location>
</feature>
<dbReference type="InterPro" id="IPR036465">
    <property type="entry name" value="vWFA_dom_sf"/>
</dbReference>
<protein>
    <recommendedName>
        <fullName evidence="2">Aerotolerance regulator N-terminal domain-containing protein</fullName>
    </recommendedName>
</protein>
<dbReference type="RefSeq" id="WP_189569720.1">
    <property type="nucleotide sequence ID" value="NZ_BMXI01000007.1"/>
</dbReference>
<reference evidence="3" key="1">
    <citation type="journal article" date="2014" name="Int. J. Syst. Evol. Microbiol.">
        <title>Complete genome sequence of Corynebacterium casei LMG S-19264T (=DSM 44701T), isolated from a smear-ripened cheese.</title>
        <authorList>
            <consortium name="US DOE Joint Genome Institute (JGI-PGF)"/>
            <person name="Walter F."/>
            <person name="Albersmeier A."/>
            <person name="Kalinowski J."/>
            <person name="Ruckert C."/>
        </authorList>
    </citation>
    <scope>NUCLEOTIDE SEQUENCE</scope>
    <source>
        <strain evidence="3">KCTC 12988</strain>
    </source>
</reference>
<evidence type="ECO:0000313" key="3">
    <source>
        <dbReference type="EMBL" id="GHC52930.1"/>
    </source>
</evidence>